<dbReference type="PANTHER" id="PTHR43510">
    <property type="entry name" value="AMINOTRANSFERASE FUNCTION, HYPOTHETICAL (EUROFUNG)"/>
    <property type="match status" value="1"/>
</dbReference>
<name>A0AA37TU24_9RHOB</name>
<dbReference type="CDD" id="cd00609">
    <property type="entry name" value="AAT_like"/>
    <property type="match status" value="1"/>
</dbReference>
<dbReference type="PANTHER" id="PTHR43510:SF1">
    <property type="entry name" value="AMINOTRANSFERASE FUNCTION, HYPOTHETICAL (EUROFUNG)"/>
    <property type="match status" value="1"/>
</dbReference>
<accession>A0AA37TU24</accession>
<keyword evidence="3" id="KW-1185">Reference proteome</keyword>
<dbReference type="InterPro" id="IPR015421">
    <property type="entry name" value="PyrdxlP-dep_Trfase_major"/>
</dbReference>
<dbReference type="Gene3D" id="3.40.640.10">
    <property type="entry name" value="Type I PLP-dependent aspartate aminotransferase-like (Major domain)"/>
    <property type="match status" value="1"/>
</dbReference>
<dbReference type="GO" id="GO:0030170">
    <property type="term" value="F:pyridoxal phosphate binding"/>
    <property type="evidence" value="ECO:0007669"/>
    <property type="project" value="InterPro"/>
</dbReference>
<gene>
    <name evidence="2" type="ORF">GCM10010873_24160</name>
</gene>
<evidence type="ECO:0000259" key="1">
    <source>
        <dbReference type="Pfam" id="PF00155"/>
    </source>
</evidence>
<evidence type="ECO:0000313" key="3">
    <source>
        <dbReference type="Proteomes" id="UP001157355"/>
    </source>
</evidence>
<comment type="caution">
    <text evidence="2">The sequence shown here is derived from an EMBL/GenBank/DDBJ whole genome shotgun (WGS) entry which is preliminary data.</text>
</comment>
<dbReference type="EMBL" id="BSPP01000008">
    <property type="protein sequence ID" value="GLS87442.1"/>
    <property type="molecule type" value="Genomic_DNA"/>
</dbReference>
<protein>
    <recommendedName>
        <fullName evidence="1">Aminotransferase class I/classII large domain-containing protein</fullName>
    </recommendedName>
</protein>
<evidence type="ECO:0000313" key="2">
    <source>
        <dbReference type="EMBL" id="GLS87442.1"/>
    </source>
</evidence>
<organism evidence="2 3">
    <name type="scientific">Cypionkella aquatica</name>
    <dbReference type="NCBI Taxonomy" id="1756042"/>
    <lineage>
        <taxon>Bacteria</taxon>
        <taxon>Pseudomonadati</taxon>
        <taxon>Pseudomonadota</taxon>
        <taxon>Alphaproteobacteria</taxon>
        <taxon>Rhodobacterales</taxon>
        <taxon>Paracoccaceae</taxon>
        <taxon>Cypionkella</taxon>
    </lineage>
</organism>
<dbReference type="Proteomes" id="UP001157355">
    <property type="component" value="Unassembled WGS sequence"/>
</dbReference>
<reference evidence="2 3" key="1">
    <citation type="journal article" date="2014" name="Int. J. Syst. Evol. Microbiol.">
        <title>Complete genome sequence of Corynebacterium casei LMG S-19264T (=DSM 44701T), isolated from a smear-ripened cheese.</title>
        <authorList>
            <consortium name="US DOE Joint Genome Institute (JGI-PGF)"/>
            <person name="Walter F."/>
            <person name="Albersmeier A."/>
            <person name="Kalinowski J."/>
            <person name="Ruckert C."/>
        </authorList>
    </citation>
    <scope>NUCLEOTIDE SEQUENCE [LARGE SCALE GENOMIC DNA]</scope>
    <source>
        <strain evidence="2 3">NBRC 111766</strain>
    </source>
</reference>
<dbReference type="InterPro" id="IPR004839">
    <property type="entry name" value="Aminotransferase_I/II_large"/>
</dbReference>
<proteinExistence type="predicted"/>
<dbReference type="InterPro" id="IPR015424">
    <property type="entry name" value="PyrdxlP-dep_Trfase"/>
</dbReference>
<dbReference type="Pfam" id="PF00155">
    <property type="entry name" value="Aminotran_1_2"/>
    <property type="match status" value="1"/>
</dbReference>
<dbReference type="AlphaFoldDB" id="A0AA37TU24"/>
<feature type="domain" description="Aminotransferase class I/classII large" evidence="1">
    <location>
        <begin position="53"/>
        <end position="169"/>
    </location>
</feature>
<dbReference type="SUPFAM" id="SSF53383">
    <property type="entry name" value="PLP-dependent transferases"/>
    <property type="match status" value="1"/>
</dbReference>
<sequence length="170" mass="18264">MKVKIHALFEYLLETTEAAPEAIVGFSLSASPKLGDYLADLDPNQSLDWNGRDFRGLPELREQVLAQAGLTGICTPADVLITAGAAEANYLSILQRLQPGERIVIETPGWPQAEVLAKAKGAEIVKVARSEAEGWRLPLDRLAAAVTPGTRMVFLTNPNNPTGNLMSAAE</sequence>